<dbReference type="AlphaFoldDB" id="A0A3P5XKC0"/>
<dbReference type="RefSeq" id="WP_124070199.1">
    <property type="nucleotide sequence ID" value="NZ_CBCRXF010000005.1"/>
</dbReference>
<evidence type="ECO:0000313" key="2">
    <source>
        <dbReference type="Proteomes" id="UP000270468"/>
    </source>
</evidence>
<organism evidence="1 2">
    <name type="scientific">Filibacter tadaridae</name>
    <dbReference type="NCBI Taxonomy" id="2483811"/>
    <lineage>
        <taxon>Bacteria</taxon>
        <taxon>Bacillati</taxon>
        <taxon>Bacillota</taxon>
        <taxon>Bacilli</taxon>
        <taxon>Bacillales</taxon>
        <taxon>Caryophanaceae</taxon>
        <taxon>Filibacter</taxon>
    </lineage>
</organism>
<dbReference type="Proteomes" id="UP000270468">
    <property type="component" value="Unassembled WGS sequence"/>
</dbReference>
<sequence>MKIKIAVIGSNDFCTRIEKLTANRNDVEIIGYRYEEPKDAIDLVRTLTPSDALLFSGLIPYFFAKEAIGNLPIPTVYIEQDEAAIAATLLNLTIHSHLDLNRLSIDVRKRELIEQVLSDANHPTEQPFIHELRDVSTIQEITDYHAQLSLRGQTDIAITSVHSVYEQLKQQQIPVVKIIDTKNTLLQTIERVKQSAFLKKSYSAQTAVGIVSALTTDAILETFVKRLASQLHAHWSIENNVYLLFTTMGNINFSLKNREFLKLFHTKGIDVRLAFGSGESIIDATENAYFALDFIEKTGNHSFYILDSNKKLLGPFPQTDGIIAMKTNEPVLVEMAKKTSLSPANISKLLTFSQSRDSTQFTANDLALHLEVSRRTAERTLKKLLKFSYAKIVGEEMAYRQGRPRALYELNFPTYL</sequence>
<dbReference type="EMBL" id="UXAV01000041">
    <property type="protein sequence ID" value="VDC28116.1"/>
    <property type="molecule type" value="Genomic_DNA"/>
</dbReference>
<name>A0A3P5XKC0_9BACL</name>
<reference evidence="1 2" key="1">
    <citation type="submission" date="2018-11" db="EMBL/GenBank/DDBJ databases">
        <authorList>
            <person name="Criscuolo A."/>
        </authorList>
    </citation>
    <scope>NUCLEOTIDE SEQUENCE [LARGE SCALE GENOMIC DNA]</scope>
    <source>
        <strain evidence="1">ATB-66</strain>
    </source>
</reference>
<keyword evidence="2" id="KW-1185">Reference proteome</keyword>
<accession>A0A3P5XKC0</accession>
<protein>
    <submittedName>
        <fullName evidence="1">Uncharacterized protein</fullName>
    </submittedName>
</protein>
<gene>
    <name evidence="1" type="ORF">FILTAD_01737</name>
</gene>
<dbReference type="OrthoDB" id="4986073at2"/>
<proteinExistence type="predicted"/>
<evidence type="ECO:0000313" key="1">
    <source>
        <dbReference type="EMBL" id="VDC28116.1"/>
    </source>
</evidence>